<keyword evidence="2" id="KW-0067">ATP-binding</keyword>
<sequence length="488" mass="54856">MSVHFELINARIGWERETLIENLNWTLEKGQHWALVGPTGSGKSLLLSILAGKRSVLGGVFRSDLPKGSVELVPNDFSFNRNIAASATFYQQRFNSYASVESPTVWEVLQNQVKPVGTVDAHSIQLPPLAYEEAYVQEVATRLRVSHLLDRHVTSLSNGETRRTLLTLSFLKNPQVLLLDNPFVGLDVASRAALHDILTHIAETGTTLIMVAPPTDIPNPITHILDLPEGKSLLRWNYVPPAAAKRRDQIQLPEPLTPAVSFDYAIRMRNISIRYGETQVLDGINWEVKRGEKWALLGPNGSGKSTLLSLITGDNPQAYANDFDLFDRKRGTGESIWDIKKNIGFVSPELHLYFPRDQNVWKVVASGLFDTMGLFKKLKDEQTAYVEQFLTAFELQAYHDKRLAQLSTGQQRLVLLARALIKNPPLLILDEPCQGLDTDQMIRFRDTVDSLCENTDRTLLYVSHYTEEIPQCVTRMLQLNGGKVAEME</sequence>
<dbReference type="OrthoDB" id="9789994at2"/>
<organism evidence="4 5">
    <name type="scientific">Siphonobacter curvatus</name>
    <dbReference type="NCBI Taxonomy" id="2094562"/>
    <lineage>
        <taxon>Bacteria</taxon>
        <taxon>Pseudomonadati</taxon>
        <taxon>Bacteroidota</taxon>
        <taxon>Cytophagia</taxon>
        <taxon>Cytophagales</taxon>
        <taxon>Cytophagaceae</taxon>
        <taxon>Siphonobacter</taxon>
    </lineage>
</organism>
<evidence type="ECO:0000256" key="2">
    <source>
        <dbReference type="ARBA" id="ARBA00022840"/>
    </source>
</evidence>
<dbReference type="InterPro" id="IPR027417">
    <property type="entry name" value="P-loop_NTPase"/>
</dbReference>
<dbReference type="Pfam" id="PF00005">
    <property type="entry name" value="ABC_tran"/>
    <property type="match status" value="2"/>
</dbReference>
<comment type="caution">
    <text evidence="4">The sequence shown here is derived from an EMBL/GenBank/DDBJ whole genome shotgun (WGS) entry which is preliminary data.</text>
</comment>
<dbReference type="EMBL" id="PTRA01000001">
    <property type="protein sequence ID" value="PQA60472.1"/>
    <property type="molecule type" value="Genomic_DNA"/>
</dbReference>
<dbReference type="Gene3D" id="3.40.50.300">
    <property type="entry name" value="P-loop containing nucleotide triphosphate hydrolases"/>
    <property type="match status" value="2"/>
</dbReference>
<dbReference type="InterPro" id="IPR003439">
    <property type="entry name" value="ABC_transporter-like_ATP-bd"/>
</dbReference>
<keyword evidence="5" id="KW-1185">Reference proteome</keyword>
<dbReference type="GO" id="GO:0016887">
    <property type="term" value="F:ATP hydrolysis activity"/>
    <property type="evidence" value="ECO:0007669"/>
    <property type="project" value="InterPro"/>
</dbReference>
<gene>
    <name evidence="4" type="ORF">C5O19_12885</name>
</gene>
<evidence type="ECO:0000259" key="3">
    <source>
        <dbReference type="PROSITE" id="PS50893"/>
    </source>
</evidence>
<dbReference type="Proteomes" id="UP000239590">
    <property type="component" value="Unassembled WGS sequence"/>
</dbReference>
<evidence type="ECO:0000313" key="4">
    <source>
        <dbReference type="EMBL" id="PQA60472.1"/>
    </source>
</evidence>
<evidence type="ECO:0000313" key="5">
    <source>
        <dbReference type="Proteomes" id="UP000239590"/>
    </source>
</evidence>
<keyword evidence="1" id="KW-0547">Nucleotide-binding</keyword>
<dbReference type="GO" id="GO:0005524">
    <property type="term" value="F:ATP binding"/>
    <property type="evidence" value="ECO:0007669"/>
    <property type="project" value="UniProtKB-KW"/>
</dbReference>
<dbReference type="SUPFAM" id="SSF52540">
    <property type="entry name" value="P-loop containing nucleoside triphosphate hydrolases"/>
    <property type="match status" value="2"/>
</dbReference>
<dbReference type="PANTHER" id="PTHR43158:SF2">
    <property type="entry name" value="SKFA PEPTIDE EXPORT ATP-BINDING PROTEIN SKFE"/>
    <property type="match status" value="1"/>
</dbReference>
<protein>
    <recommendedName>
        <fullName evidence="3">ABC transporter domain-containing protein</fullName>
    </recommendedName>
</protein>
<feature type="domain" description="ABC transporter" evidence="3">
    <location>
        <begin position="3"/>
        <end position="254"/>
    </location>
</feature>
<dbReference type="PROSITE" id="PS50893">
    <property type="entry name" value="ABC_TRANSPORTER_2"/>
    <property type="match status" value="2"/>
</dbReference>
<accession>A0A2S7IS15</accession>
<dbReference type="RefSeq" id="WP_104712808.1">
    <property type="nucleotide sequence ID" value="NZ_PTRA01000001.1"/>
</dbReference>
<dbReference type="InterPro" id="IPR003593">
    <property type="entry name" value="AAA+_ATPase"/>
</dbReference>
<proteinExistence type="predicted"/>
<feature type="domain" description="ABC transporter" evidence="3">
    <location>
        <begin position="266"/>
        <end position="487"/>
    </location>
</feature>
<dbReference type="SMART" id="SM00382">
    <property type="entry name" value="AAA"/>
    <property type="match status" value="2"/>
</dbReference>
<evidence type="ECO:0000256" key="1">
    <source>
        <dbReference type="ARBA" id="ARBA00022741"/>
    </source>
</evidence>
<dbReference type="AlphaFoldDB" id="A0A2S7IS15"/>
<reference evidence="5" key="1">
    <citation type="submission" date="2018-02" db="EMBL/GenBank/DDBJ databases">
        <title>Genome sequencing of Solimonas sp. HR-BB.</title>
        <authorList>
            <person name="Lee Y."/>
            <person name="Jeon C.O."/>
        </authorList>
    </citation>
    <scope>NUCLEOTIDE SEQUENCE [LARGE SCALE GENOMIC DNA]</scope>
    <source>
        <strain evidence="5">HR-U</strain>
    </source>
</reference>
<name>A0A2S7IS15_9BACT</name>
<dbReference type="PANTHER" id="PTHR43158">
    <property type="entry name" value="SKFA PEPTIDE EXPORT ATP-BINDING PROTEIN SKFE"/>
    <property type="match status" value="1"/>
</dbReference>